<evidence type="ECO:0000256" key="1">
    <source>
        <dbReference type="SAM" id="MobiDB-lite"/>
    </source>
</evidence>
<name>A0ABV9GHB9_9ACTN</name>
<proteinExistence type="predicted"/>
<dbReference type="Proteomes" id="UP001595993">
    <property type="component" value="Unassembled WGS sequence"/>
</dbReference>
<keyword evidence="3" id="KW-1185">Reference proteome</keyword>
<dbReference type="RefSeq" id="WP_381203423.1">
    <property type="nucleotide sequence ID" value="NZ_JBHSFE010000041.1"/>
</dbReference>
<evidence type="ECO:0000313" key="2">
    <source>
        <dbReference type="EMBL" id="MFC4612928.1"/>
    </source>
</evidence>
<accession>A0ABV9GHB9</accession>
<dbReference type="EMBL" id="JBHSFE010000041">
    <property type="protein sequence ID" value="MFC4612928.1"/>
    <property type="molecule type" value="Genomic_DNA"/>
</dbReference>
<sequence>MTYTFRTSAYDGSLYETEWSPYANFRINPYVTFPAPQTSSIIDPVAQKVREFTRTNADPPSARKSDRKCSAADPQGRKLCIEMTPPSKDGPPADPRLAPGSPAVELVDWCYEKPAGKDYMNRTEACLKNVGGVDMYFLSTDPDSPALGMAHFEIEQRIKAYPKKGSSGSNFAEFDQQIYLVPTRIDPDLEGVTLKWNAGDNCDSCVVSQTKWADNQNSTSDAHWDANDWTEFSGRWGRYLTQWNGTGKETIDLGWSITGTVDASNALQVTVGLGTSGVESVRELAPRCDDILNGVAPGCVLPFFKPTYTVDTNLYPAAGAYYWLMQEKMPDHAGSVRWDSLLHYFGPDSTATGPDGKPWDSDKSRNKVCGNWTVPKADASVGTMDCDEYAMASTHESGGFPGGVNQVTSGDECAQLNTDKMGDGSANFGLFADTRKATKGPTGKERCGRAGINADQNRGAFKKLQPSIWRLLDNDGFFVSNPGFEHCVNASTTCSWRKA</sequence>
<comment type="caution">
    <text evidence="2">The sequence shown here is derived from an EMBL/GenBank/DDBJ whole genome shotgun (WGS) entry which is preliminary data.</text>
</comment>
<organism evidence="2 3">
    <name type="scientific">Streptomyces maoxianensis</name>
    <dbReference type="NCBI Taxonomy" id="1459942"/>
    <lineage>
        <taxon>Bacteria</taxon>
        <taxon>Bacillati</taxon>
        <taxon>Actinomycetota</taxon>
        <taxon>Actinomycetes</taxon>
        <taxon>Kitasatosporales</taxon>
        <taxon>Streptomycetaceae</taxon>
        <taxon>Streptomyces</taxon>
    </lineage>
</organism>
<reference evidence="3" key="1">
    <citation type="journal article" date="2019" name="Int. J. Syst. Evol. Microbiol.">
        <title>The Global Catalogue of Microorganisms (GCM) 10K type strain sequencing project: providing services to taxonomists for standard genome sequencing and annotation.</title>
        <authorList>
            <consortium name="The Broad Institute Genomics Platform"/>
            <consortium name="The Broad Institute Genome Sequencing Center for Infectious Disease"/>
            <person name="Wu L."/>
            <person name="Ma J."/>
        </authorList>
    </citation>
    <scope>NUCLEOTIDE SEQUENCE [LARGE SCALE GENOMIC DNA]</scope>
    <source>
        <strain evidence="3">CGMCC 4.7139</strain>
    </source>
</reference>
<protein>
    <submittedName>
        <fullName evidence="2">Uncharacterized protein</fullName>
    </submittedName>
</protein>
<feature type="region of interest" description="Disordered" evidence="1">
    <location>
        <begin position="53"/>
        <end position="76"/>
    </location>
</feature>
<evidence type="ECO:0000313" key="3">
    <source>
        <dbReference type="Proteomes" id="UP001595993"/>
    </source>
</evidence>
<gene>
    <name evidence="2" type="ORF">ACFO9E_35075</name>
</gene>
<feature type="compositionally biased region" description="Basic and acidic residues" evidence="1">
    <location>
        <begin position="61"/>
        <end position="76"/>
    </location>
</feature>